<sequence length="64" mass="7293">MNIRNFKGISVKTLIEVLKKVPGDTKICIDVLGDNFPIKTIDDCVYYEWDNGKKVAEHKGIVIR</sequence>
<evidence type="ECO:0000313" key="2">
    <source>
        <dbReference type="Proteomes" id="UP000472355"/>
    </source>
</evidence>
<dbReference type="EMBL" id="SGKU01000053">
    <property type="protein sequence ID" value="NFA43910.1"/>
    <property type="molecule type" value="Genomic_DNA"/>
</dbReference>
<proteinExistence type="predicted"/>
<comment type="caution">
    <text evidence="1">The sequence shown here is derived from an EMBL/GenBank/DDBJ whole genome shotgun (WGS) entry which is preliminary data.</text>
</comment>
<accession>A0A6M0SRI0</accession>
<evidence type="ECO:0000313" key="1">
    <source>
        <dbReference type="EMBL" id="NFA43910.1"/>
    </source>
</evidence>
<reference evidence="1 2" key="1">
    <citation type="submission" date="2019-02" db="EMBL/GenBank/DDBJ databases">
        <title>Genome sequencing of Clostridium botulinum clinical isolates.</title>
        <authorList>
            <person name="Brunt J."/>
            <person name="Van Vliet A.H.M."/>
            <person name="Stringer S.C."/>
            <person name="Grant K.A."/>
            <person name="Carter A.C."/>
            <person name="Peck M.W."/>
        </authorList>
    </citation>
    <scope>NUCLEOTIDE SEQUENCE [LARGE SCALE GENOMIC DNA]</scope>
    <source>
        <strain evidence="1 2">H113700579</strain>
    </source>
</reference>
<dbReference type="Proteomes" id="UP000472355">
    <property type="component" value="Unassembled WGS sequence"/>
</dbReference>
<organism evidence="1 2">
    <name type="scientific">Clostridium botulinum</name>
    <dbReference type="NCBI Taxonomy" id="1491"/>
    <lineage>
        <taxon>Bacteria</taxon>
        <taxon>Bacillati</taxon>
        <taxon>Bacillota</taxon>
        <taxon>Clostridia</taxon>
        <taxon>Eubacteriales</taxon>
        <taxon>Clostridiaceae</taxon>
        <taxon>Clostridium</taxon>
    </lineage>
</organism>
<protein>
    <submittedName>
        <fullName evidence="1">Uncharacterized protein</fullName>
    </submittedName>
</protein>
<name>A0A6M0SRI0_CLOBO</name>
<dbReference type="AlphaFoldDB" id="A0A6M0SRI0"/>
<gene>
    <name evidence="1" type="ORF">EXM65_15380</name>
</gene>